<dbReference type="PANTHER" id="PTHR44757:SF2">
    <property type="entry name" value="BIOFILM ARCHITECTURE MAINTENANCE PROTEIN MBAA"/>
    <property type="match status" value="1"/>
</dbReference>
<organism evidence="4 5">
    <name type="scientific">Parasedimentitalea denitrificans</name>
    <dbReference type="NCBI Taxonomy" id="2211118"/>
    <lineage>
        <taxon>Bacteria</taxon>
        <taxon>Pseudomonadati</taxon>
        <taxon>Pseudomonadota</taxon>
        <taxon>Alphaproteobacteria</taxon>
        <taxon>Rhodobacterales</taxon>
        <taxon>Paracoccaceae</taxon>
        <taxon>Parasedimentitalea</taxon>
    </lineage>
</organism>
<dbReference type="EMBL" id="QHLQ01000011">
    <property type="protein sequence ID" value="NIZ61737.1"/>
    <property type="molecule type" value="Genomic_DNA"/>
</dbReference>
<dbReference type="SMART" id="SM00267">
    <property type="entry name" value="GGDEF"/>
    <property type="match status" value="1"/>
</dbReference>
<evidence type="ECO:0000259" key="2">
    <source>
        <dbReference type="PROSITE" id="PS50883"/>
    </source>
</evidence>
<dbReference type="NCBIfam" id="TIGR00254">
    <property type="entry name" value="GGDEF"/>
    <property type="match status" value="1"/>
</dbReference>
<dbReference type="Pfam" id="PF00990">
    <property type="entry name" value="GGDEF"/>
    <property type="match status" value="1"/>
</dbReference>
<name>A0ABX0WAQ7_9RHOB</name>
<evidence type="ECO:0000259" key="3">
    <source>
        <dbReference type="PROSITE" id="PS50887"/>
    </source>
</evidence>
<dbReference type="PROSITE" id="PS50887">
    <property type="entry name" value="GGDEF"/>
    <property type="match status" value="1"/>
</dbReference>
<keyword evidence="1" id="KW-0175">Coiled coil</keyword>
<feature type="domain" description="GGDEF" evidence="3">
    <location>
        <begin position="130"/>
        <end position="262"/>
    </location>
</feature>
<gene>
    <name evidence="4" type="ORF">DL239_12225</name>
</gene>
<dbReference type="InterPro" id="IPR029787">
    <property type="entry name" value="Nucleotide_cyclase"/>
</dbReference>
<dbReference type="InterPro" id="IPR000160">
    <property type="entry name" value="GGDEF_dom"/>
</dbReference>
<dbReference type="CDD" id="cd01949">
    <property type="entry name" value="GGDEF"/>
    <property type="match status" value="1"/>
</dbReference>
<reference evidence="4 5" key="1">
    <citation type="submission" date="2018-05" db="EMBL/GenBank/DDBJ databases">
        <authorList>
            <person name="Zhang Y.-J."/>
        </authorList>
    </citation>
    <scope>NUCLEOTIDE SEQUENCE [LARGE SCALE GENOMIC DNA]</scope>
    <source>
        <strain evidence="4 5">CY04</strain>
    </source>
</reference>
<dbReference type="Pfam" id="PF00563">
    <property type="entry name" value="EAL"/>
    <property type="match status" value="1"/>
</dbReference>
<dbReference type="PANTHER" id="PTHR44757">
    <property type="entry name" value="DIGUANYLATE CYCLASE DGCP"/>
    <property type="match status" value="1"/>
</dbReference>
<dbReference type="InterPro" id="IPR035919">
    <property type="entry name" value="EAL_sf"/>
</dbReference>
<dbReference type="InterPro" id="IPR001633">
    <property type="entry name" value="EAL_dom"/>
</dbReference>
<feature type="domain" description="EAL" evidence="2">
    <location>
        <begin position="271"/>
        <end position="521"/>
    </location>
</feature>
<dbReference type="InterPro" id="IPR052155">
    <property type="entry name" value="Biofilm_reg_signaling"/>
</dbReference>
<comment type="caution">
    <text evidence="4">The sequence shown here is derived from an EMBL/GenBank/DDBJ whole genome shotgun (WGS) entry which is preliminary data.</text>
</comment>
<dbReference type="PROSITE" id="PS50883">
    <property type="entry name" value="EAL"/>
    <property type="match status" value="1"/>
</dbReference>
<dbReference type="InterPro" id="IPR043128">
    <property type="entry name" value="Rev_trsase/Diguanyl_cyclase"/>
</dbReference>
<evidence type="ECO:0000256" key="1">
    <source>
        <dbReference type="SAM" id="Coils"/>
    </source>
</evidence>
<dbReference type="Gene3D" id="3.30.70.270">
    <property type="match status" value="1"/>
</dbReference>
<evidence type="ECO:0000313" key="5">
    <source>
        <dbReference type="Proteomes" id="UP001429564"/>
    </source>
</evidence>
<sequence length="542" mass="60851">MNIIEMEVVLHKLLDTLKKHKTPIFIALTTALTFSLSAEYELLEWFYEYSRAHEDWELDELAILVLNAVVGLTWFLIVKSRQLIRAVRERDKAEQAAQKIARHDALTGLANRRAFSDHIDELTAPENGEDGIMVMMLDLDRFKAVNDLHGHAGGDYVLTEVAKRINAMIEDGDFVARLGGDEFAITLAPGSTVEHAERTARRLLTAVGKPFRIDGKNVLVGTSIGISRVVLGQGVSEALQLADQALYSAKKAGRGQFAWYDAELDELAKERRQLEQDLRLAVRNKEIVPYFQPVFDMATDKLGGFEALARWKHPERGMVSPEIFIEIAEDIGLISELGWSMLEKACKAACHWDSSLKVAVNFSPIQFRDPNLVDMVEKILRETGFDPLRLEVEITESAIMLDFDLAKASIERLRDLGVSLALDDFGTGFSSLSNLRTLPFDRLKIDRSFVSNINDCPENQKIVAGILAMAHGLELDVTAEGIESELDHDYLCARDCQLGQGFHYAKPLAVEEVDWMLETKWSNLDRNEDQEVIEPVQLPKTA</sequence>
<dbReference type="Gene3D" id="3.20.20.450">
    <property type="entry name" value="EAL domain"/>
    <property type="match status" value="1"/>
</dbReference>
<feature type="coiled-coil region" evidence="1">
    <location>
        <begin position="257"/>
        <end position="284"/>
    </location>
</feature>
<protein>
    <submittedName>
        <fullName evidence="4">GGDEF-domain containing protein</fullName>
    </submittedName>
</protein>
<dbReference type="CDD" id="cd01948">
    <property type="entry name" value="EAL"/>
    <property type="match status" value="1"/>
</dbReference>
<dbReference type="Proteomes" id="UP001429564">
    <property type="component" value="Unassembled WGS sequence"/>
</dbReference>
<proteinExistence type="predicted"/>
<keyword evidence="5" id="KW-1185">Reference proteome</keyword>
<accession>A0ABX0WAQ7</accession>
<evidence type="ECO:0000313" key="4">
    <source>
        <dbReference type="EMBL" id="NIZ61737.1"/>
    </source>
</evidence>
<dbReference type="SUPFAM" id="SSF141868">
    <property type="entry name" value="EAL domain-like"/>
    <property type="match status" value="1"/>
</dbReference>
<dbReference type="SUPFAM" id="SSF55073">
    <property type="entry name" value="Nucleotide cyclase"/>
    <property type="match status" value="1"/>
</dbReference>
<dbReference type="SMART" id="SM00052">
    <property type="entry name" value="EAL"/>
    <property type="match status" value="1"/>
</dbReference>